<feature type="transmembrane region" description="Helical" evidence="2">
    <location>
        <begin position="266"/>
        <end position="291"/>
    </location>
</feature>
<protein>
    <submittedName>
        <fullName evidence="3 4">Uncharacterized protein</fullName>
    </submittedName>
</protein>
<keyword evidence="5" id="KW-1185">Reference proteome</keyword>
<dbReference type="EMBL" id="ADMH02001066">
    <property type="protein sequence ID" value="ETN64227.1"/>
    <property type="molecule type" value="Genomic_DNA"/>
</dbReference>
<feature type="compositionally biased region" description="Basic and acidic residues" evidence="1">
    <location>
        <begin position="221"/>
        <end position="237"/>
    </location>
</feature>
<feature type="compositionally biased region" description="Basic residues" evidence="1">
    <location>
        <begin position="29"/>
        <end position="45"/>
    </location>
</feature>
<feature type="compositionally biased region" description="Polar residues" evidence="1">
    <location>
        <begin position="1077"/>
        <end position="1091"/>
    </location>
</feature>
<feature type="region of interest" description="Disordered" evidence="1">
    <location>
        <begin position="738"/>
        <end position="819"/>
    </location>
</feature>
<keyword evidence="2" id="KW-1133">Transmembrane helix</keyword>
<feature type="compositionally biased region" description="Low complexity" evidence="1">
    <location>
        <begin position="1262"/>
        <end position="1273"/>
    </location>
</feature>
<evidence type="ECO:0000313" key="4">
    <source>
        <dbReference type="EnsemblMetazoa" id="ADAC004035-PA"/>
    </source>
</evidence>
<dbReference type="STRING" id="43151.W5JIL5"/>
<feature type="compositionally biased region" description="Low complexity" evidence="1">
    <location>
        <begin position="17"/>
        <end position="28"/>
    </location>
</feature>
<feature type="region of interest" description="Disordered" evidence="1">
    <location>
        <begin position="591"/>
        <end position="621"/>
    </location>
</feature>
<gene>
    <name evidence="3" type="ORF">AND_004035</name>
</gene>
<dbReference type="EnsemblMetazoa" id="ADAC004035-RA">
    <property type="protein sequence ID" value="ADAC004035-PA"/>
    <property type="gene ID" value="ADAC004035"/>
</dbReference>
<feature type="compositionally biased region" description="Basic residues" evidence="1">
    <location>
        <begin position="1098"/>
        <end position="1110"/>
    </location>
</feature>
<keyword evidence="2" id="KW-0472">Membrane</keyword>
<feature type="compositionally biased region" description="Polar residues" evidence="1">
    <location>
        <begin position="896"/>
        <end position="906"/>
    </location>
</feature>
<feature type="region of interest" description="Disordered" evidence="1">
    <location>
        <begin position="852"/>
        <end position="940"/>
    </location>
</feature>
<evidence type="ECO:0000256" key="2">
    <source>
        <dbReference type="SAM" id="Phobius"/>
    </source>
</evidence>
<dbReference type="Proteomes" id="UP000000673">
    <property type="component" value="Unassembled WGS sequence"/>
</dbReference>
<dbReference type="PANTHER" id="PTHR39952:SF1">
    <property type="match status" value="1"/>
</dbReference>
<feature type="region of interest" description="Disordered" evidence="1">
    <location>
        <begin position="173"/>
        <end position="256"/>
    </location>
</feature>
<feature type="region of interest" description="Disordered" evidence="1">
    <location>
        <begin position="1174"/>
        <end position="1226"/>
    </location>
</feature>
<dbReference type="PANTHER" id="PTHR39952">
    <property type="entry name" value="FI02073P"/>
    <property type="match status" value="1"/>
</dbReference>
<feature type="region of interest" description="Disordered" evidence="1">
    <location>
        <begin position="1019"/>
        <end position="1110"/>
    </location>
</feature>
<feature type="transmembrane region" description="Helical" evidence="2">
    <location>
        <begin position="303"/>
        <end position="324"/>
    </location>
</feature>
<accession>W5JIL5</accession>
<feature type="compositionally biased region" description="Gly residues" evidence="1">
    <location>
        <begin position="480"/>
        <end position="493"/>
    </location>
</feature>
<dbReference type="eggNOG" id="ENOG502RQKA">
    <property type="taxonomic scope" value="Eukaryota"/>
</dbReference>
<evidence type="ECO:0000256" key="1">
    <source>
        <dbReference type="SAM" id="MobiDB-lite"/>
    </source>
</evidence>
<dbReference type="OMA" id="MAHHYHY"/>
<feature type="region of interest" description="Disordered" evidence="1">
    <location>
        <begin position="1"/>
        <end position="50"/>
    </location>
</feature>
<dbReference type="VEuPathDB" id="VectorBase:ADAR2_006430"/>
<feature type="compositionally biased region" description="Polar residues" evidence="1">
    <location>
        <begin position="931"/>
        <end position="940"/>
    </location>
</feature>
<organism evidence="3">
    <name type="scientific">Anopheles darlingi</name>
    <name type="common">Mosquito</name>
    <dbReference type="NCBI Taxonomy" id="43151"/>
    <lineage>
        <taxon>Eukaryota</taxon>
        <taxon>Metazoa</taxon>
        <taxon>Ecdysozoa</taxon>
        <taxon>Arthropoda</taxon>
        <taxon>Hexapoda</taxon>
        <taxon>Insecta</taxon>
        <taxon>Pterygota</taxon>
        <taxon>Neoptera</taxon>
        <taxon>Endopterygota</taxon>
        <taxon>Diptera</taxon>
        <taxon>Nematocera</taxon>
        <taxon>Culicoidea</taxon>
        <taxon>Culicidae</taxon>
        <taxon>Anophelinae</taxon>
        <taxon>Anopheles</taxon>
    </lineage>
</organism>
<keyword evidence="2" id="KW-0812">Transmembrane</keyword>
<feature type="compositionally biased region" description="Low complexity" evidence="1">
    <location>
        <begin position="1185"/>
        <end position="1211"/>
    </location>
</feature>
<feature type="region of interest" description="Disordered" evidence="1">
    <location>
        <begin position="469"/>
        <end position="493"/>
    </location>
</feature>
<feature type="compositionally biased region" description="Low complexity" evidence="1">
    <location>
        <begin position="877"/>
        <end position="894"/>
    </location>
</feature>
<dbReference type="HOGENOM" id="CLU_005958_1_0_1"/>
<feature type="region of interest" description="Disordered" evidence="1">
    <location>
        <begin position="1250"/>
        <end position="1331"/>
    </location>
</feature>
<evidence type="ECO:0000313" key="5">
    <source>
        <dbReference type="Proteomes" id="UP000000673"/>
    </source>
</evidence>
<feature type="compositionally biased region" description="Basic residues" evidence="1">
    <location>
        <begin position="173"/>
        <end position="185"/>
    </location>
</feature>
<evidence type="ECO:0000313" key="3">
    <source>
        <dbReference type="EMBL" id="ETN64227.1"/>
    </source>
</evidence>
<feature type="compositionally biased region" description="Gly residues" evidence="1">
    <location>
        <begin position="742"/>
        <end position="758"/>
    </location>
</feature>
<feature type="compositionally biased region" description="Gly residues" evidence="1">
    <location>
        <begin position="1321"/>
        <end position="1331"/>
    </location>
</feature>
<proteinExistence type="predicted"/>
<reference evidence="3" key="2">
    <citation type="submission" date="2010-05" db="EMBL/GenBank/DDBJ databases">
        <authorList>
            <person name="Almeida L.G."/>
            <person name="Nicolas M.F."/>
            <person name="Souza R.C."/>
            <person name="Vasconcelos A.T.R."/>
        </authorList>
    </citation>
    <scope>NUCLEOTIDE SEQUENCE</scope>
</reference>
<reference evidence="3 5" key="1">
    <citation type="journal article" date="2010" name="BMC Genomics">
        <title>Combination of measures distinguishes pre-miRNAs from other stem-loops in the genome of the newly sequenced Anopheles darlingi.</title>
        <authorList>
            <person name="Mendes N.D."/>
            <person name="Freitas A.T."/>
            <person name="Vasconcelos A.T."/>
            <person name="Sagot M.F."/>
        </authorList>
    </citation>
    <scope>NUCLEOTIDE SEQUENCE</scope>
</reference>
<dbReference type="VEuPathDB" id="VectorBase:ADAC004035"/>
<sequence>MTVQQQLNDLPQSPTDSSGSGQQIQQHHNAQRYQHHNHHHHHHHHNGPDAAYNITTAEADLDYNDSDNSLAAVLQHHHHPAVGAHHAAHHHHRYMASSASSCDNTKQLPPAGSRVLGCSTSSAGGSCDENTTPSVLDVNLDSKKVPLVSAHCNAGSRLSTPVRFGSADERKYTNNHHHHHHHHQHQQQQQQQNQQQPPHHHHHHHHIEVYSDGGNGLDSSNKLEEENHHEISEDDRGPPLPPRPAPRTRTLQRMDQAPIPSGVRKYVIWCLICGGISSLLGVLFLGIYFLLRSYTSTVGYFETVPTFVPATLLMLTGICIMSLARRRNRYSYLIKLSGACGLASALTCALVTVTTTVLHMSRLQVLRECEYTQKTRTCTCYSVTADKQPDGVDDSVRFVFDSTSDCGVVHGALYSCLRAVFGLSVAGVLVAVFSCMLVYQLLSHERKKMYWEQLELRCRSLYSGQGPPGGPTAVLPPGAGPGGLLGPSGGLAAGPGGMPGAPGMRAGNCRCCEQCHAHRNVLPAAYPWEGDGRFWTPGQAGNFYSPNPGGDETLGGAGGGGVGAGSGGRLNASGRRMPGWSWPRMPWQRNEAAPQRMSPHSPDSQYGFASGNRTSGGPPPGGPAVGVVGAMLGDPGQPRYNVIEQQYGIWGPPPPYSDPNSPARRGRYQYIHPAQCVPPTMMEPGLGMVGAPGAHIVGPGSVGMAPPSNAGSSIAILECHQHAVMGVDVHGIPQQYVTGQQAGSGGLASGPGHPGGNGSTNHHYSRGTMDVTPATGGASKRQHQPSGVGSGGGYSKGQSKESYENTPSDSDGPGRDRFSATLPLRKAKKRVEAGAKSIGPNQQASRVNVQNVFQQQQHQQPPASVETSENEYNEPNTLPLSQGGGSSSTSGGLTNDCRSGSGSPSMVSHRLLPAGSGGQVQPPKTRRLKPASSSSGGVENSGFQTVEALEAEAAVAAAGAGGKLLEPTESEVYFADVSSCCNMSVKNDNYYEDAGQRRKKDKQQHPQPDQADEYIAQRFGKREPSVRSRLPFPQTVLASGEKPPVMPRSSLLLPKDHSRQSMCSVDSGERTDYTDLSPGTPSTNFPSIASSQQQQQQQHHHQHYHHLREHPQHVGHHVACEEPPKETVSATTASSGCSFIASYPYSSNEQSQEAHRRSTKNLHDLFLAPDSQYEDMPVQFPPAAQPSGAATASGAANSTSSTTSPSAASHHQSVKPKSPKNLNITPIKRQSLGTNISSIIQNLSGHDVGLLYPEPGPMGRASSRSNSSSYNQSSDRESITGSSSALGGTGRGRAGDIKDISVSSNEDNEDTSNDERCGAATTGGGVSDRRL</sequence>
<name>W5JIL5_ANODA</name>
<feature type="transmembrane region" description="Helical" evidence="2">
    <location>
        <begin position="419"/>
        <end position="442"/>
    </location>
</feature>
<feature type="compositionally biased region" description="Low complexity" evidence="1">
    <location>
        <begin position="186"/>
        <end position="197"/>
    </location>
</feature>
<reference evidence="4" key="4">
    <citation type="submission" date="2015-06" db="UniProtKB">
        <authorList>
            <consortium name="EnsemblMetazoa"/>
        </authorList>
    </citation>
    <scope>IDENTIFICATION</scope>
</reference>
<reference evidence="3" key="3">
    <citation type="journal article" date="2013" name="Nucleic Acids Res.">
        <title>The genome of Anopheles darlingi, the main neotropical malaria vector.</title>
        <authorList>
            <person name="Marinotti O."/>
            <person name="Cerqueira G.C."/>
            <person name="de Almeida L.G."/>
            <person name="Ferro M.I."/>
            <person name="Loreto E.L."/>
            <person name="Zaha A."/>
            <person name="Teixeira S.M."/>
            <person name="Wespiser A.R."/>
            <person name="Almeida E Silva A."/>
            <person name="Schlindwein A.D."/>
            <person name="Pacheco A.C."/>
            <person name="Silva A.L."/>
            <person name="Graveley B.R."/>
            <person name="Walenz B.P."/>
            <person name="Lima Bde A."/>
            <person name="Ribeiro C.A."/>
            <person name="Nunes-Silva C.G."/>
            <person name="de Carvalho C.R."/>
            <person name="Soares C.M."/>
            <person name="de Menezes C.B."/>
            <person name="Matiolli C."/>
            <person name="Caffrey D."/>
            <person name="Araujo D.A."/>
            <person name="de Oliveira D.M."/>
            <person name="Golenbock D."/>
            <person name="Grisard E.C."/>
            <person name="Fantinatti-Garboggini F."/>
            <person name="de Carvalho F.M."/>
            <person name="Barcellos F.G."/>
            <person name="Prosdocimi F."/>
            <person name="May G."/>
            <person name="Azevedo Junior G.M."/>
            <person name="Guimaraes G.M."/>
            <person name="Goldman G.H."/>
            <person name="Padilha I.Q."/>
            <person name="Batista Jda S."/>
            <person name="Ferro J.A."/>
            <person name="Ribeiro J.M."/>
            <person name="Fietto J.L."/>
            <person name="Dabbas K.M."/>
            <person name="Cerdeira L."/>
            <person name="Agnez-Lima L.F."/>
            <person name="Brocchi M."/>
            <person name="de Carvalho M.O."/>
            <person name="Teixeira Mde M."/>
            <person name="Diniz Maia Mde M."/>
            <person name="Goldman M.H."/>
            <person name="Cruz Schneider M.P."/>
            <person name="Felipe M.S."/>
            <person name="Hungria M."/>
            <person name="Nicolas M.F."/>
            <person name="Pereira M."/>
            <person name="Montes M.A."/>
            <person name="Cantao M.E."/>
            <person name="Vincentz M."/>
            <person name="Rafael M.S."/>
            <person name="Silverman N."/>
            <person name="Stoco P.H."/>
            <person name="Souza R.C."/>
            <person name="Vicentini R."/>
            <person name="Gazzinelli R.T."/>
            <person name="Neves Rde O."/>
            <person name="Silva R."/>
            <person name="Astolfi-Filho S."/>
            <person name="Maciel T.E."/>
            <person name="Urmenyi T.P."/>
            <person name="Tadei W.P."/>
            <person name="Camargo E.P."/>
            <person name="de Vasconcelos A.T."/>
        </authorList>
    </citation>
    <scope>NUCLEOTIDE SEQUENCE</scope>
</reference>
<feature type="compositionally biased region" description="Polar residues" evidence="1">
    <location>
        <begin position="1"/>
        <end position="16"/>
    </location>
</feature>